<gene>
    <name evidence="4" type="ORF">LHCIRMBIA951_00206</name>
</gene>
<dbReference type="PROSITE" id="PS01031">
    <property type="entry name" value="SHSP"/>
    <property type="match status" value="1"/>
</dbReference>
<dbReference type="RefSeq" id="WP_023190542.1">
    <property type="nucleotide sequence ID" value="NZ_HG530785.1"/>
</dbReference>
<feature type="domain" description="SHSP" evidence="3">
    <location>
        <begin position="36"/>
        <end position="148"/>
    </location>
</feature>
<name>U6F1J2_LACHE</name>
<comment type="caution">
    <text evidence="4">The sequence shown here is derived from an EMBL/GenBank/DDBJ whole genome shotgun (WGS) entry which is preliminary data.</text>
</comment>
<dbReference type="Pfam" id="PF00011">
    <property type="entry name" value="HSP20"/>
    <property type="match status" value="1"/>
</dbReference>
<dbReference type="PANTHER" id="PTHR11527">
    <property type="entry name" value="HEAT-SHOCK PROTEIN 20 FAMILY MEMBER"/>
    <property type="match status" value="1"/>
</dbReference>
<evidence type="ECO:0000259" key="3">
    <source>
        <dbReference type="PROSITE" id="PS01031"/>
    </source>
</evidence>
<protein>
    <submittedName>
        <fullName evidence="4">Heat shock protein HSP</fullName>
    </submittedName>
</protein>
<evidence type="ECO:0000313" key="5">
    <source>
        <dbReference type="Proteomes" id="UP000017248"/>
    </source>
</evidence>
<dbReference type="SUPFAM" id="SSF49764">
    <property type="entry name" value="HSP20-like chaperones"/>
    <property type="match status" value="1"/>
</dbReference>
<dbReference type="STRING" id="1587.ALV80_01065"/>
<dbReference type="CDD" id="cd06471">
    <property type="entry name" value="ACD_LpsHSP_like"/>
    <property type="match status" value="1"/>
</dbReference>
<keyword evidence="5" id="KW-1185">Reference proteome</keyword>
<sequence>MTNDMMNRHNDMMDAMNDWFGFPRNFFGFPRNFFDDTEIENIMQSDVAETDKDYTVKIDMPGMNKEDINVNYKDGFLTVVGSRKSFKDTSDKDKNIIHKERSEGRISRSYRLPNIVASEIRAQYDNGVLTITLPKQNAGADSNSIHID</sequence>
<dbReference type="HOGENOM" id="CLU_046737_8_1_9"/>
<keyword evidence="4" id="KW-0346">Stress response</keyword>
<accession>U6F1J2</accession>
<dbReference type="AlphaFoldDB" id="U6F1J2"/>
<evidence type="ECO:0000256" key="2">
    <source>
        <dbReference type="RuleBase" id="RU003616"/>
    </source>
</evidence>
<dbReference type="InterPro" id="IPR008978">
    <property type="entry name" value="HSP20-like_chaperone"/>
</dbReference>
<evidence type="ECO:0000313" key="4">
    <source>
        <dbReference type="EMBL" id="CDI57806.1"/>
    </source>
</evidence>
<evidence type="ECO:0000256" key="1">
    <source>
        <dbReference type="PROSITE-ProRule" id="PRU00285"/>
    </source>
</evidence>
<dbReference type="Proteomes" id="UP000017248">
    <property type="component" value="Unassembled WGS sequence"/>
</dbReference>
<dbReference type="InterPro" id="IPR031107">
    <property type="entry name" value="Small_HSP"/>
</dbReference>
<dbReference type="Gene3D" id="2.60.40.790">
    <property type="match status" value="1"/>
</dbReference>
<organism evidence="4 5">
    <name type="scientific">Lactobacillus helveticus CIRM-BIA 951</name>
    <dbReference type="NCBI Taxonomy" id="1226334"/>
    <lineage>
        <taxon>Bacteria</taxon>
        <taxon>Bacillati</taxon>
        <taxon>Bacillota</taxon>
        <taxon>Bacilli</taxon>
        <taxon>Lactobacillales</taxon>
        <taxon>Lactobacillaceae</taxon>
        <taxon>Lactobacillus</taxon>
    </lineage>
</organism>
<dbReference type="InterPro" id="IPR002068">
    <property type="entry name" value="A-crystallin/Hsp20_dom"/>
</dbReference>
<comment type="similarity">
    <text evidence="1 2">Belongs to the small heat shock protein (HSP20) family.</text>
</comment>
<reference evidence="4" key="1">
    <citation type="submission" date="2013-09" db="EMBL/GenBank/DDBJ databases">
        <title>Draft Genome Sequence of five Lactobacillus helveticus strains CIRM-BIA 101T, 103, 104, 951 and 953 isolated from milk product.</title>
        <authorList>
            <person name="Valence F."/>
            <person name="Chuat V."/>
            <person name="Ma L."/>
            <person name="Creno S."/>
            <person name="Falentin H."/>
            <person name="Lortal S."/>
            <person name="Bizet C."/>
            <person name="Clermont D."/>
            <person name="Loux V."/>
            <person name="Bouchier C."/>
            <person name="Cousin S."/>
        </authorList>
    </citation>
    <scope>NUCLEOTIDE SEQUENCE [LARGE SCALE GENOMIC DNA]</scope>
    <source>
        <strain evidence="4">CIRM-BIA 951</strain>
    </source>
</reference>
<dbReference type="EMBL" id="CBUK010000027">
    <property type="protein sequence ID" value="CDI57806.1"/>
    <property type="molecule type" value="Genomic_DNA"/>
</dbReference>
<proteinExistence type="inferred from homology"/>